<comment type="caution">
    <text evidence="2">The sequence shown here is derived from an EMBL/GenBank/DDBJ whole genome shotgun (WGS) entry which is preliminary data.</text>
</comment>
<evidence type="ECO:0000313" key="2">
    <source>
        <dbReference type="EMBL" id="OGG41092.1"/>
    </source>
</evidence>
<feature type="transmembrane region" description="Helical" evidence="1">
    <location>
        <begin position="12"/>
        <end position="37"/>
    </location>
</feature>
<sequence length="88" mass="9654">MNHLNPSKTGLALGKLFGTVHFVWAILVALGWAQALVSFSQWAHMVSVPVVVGEFDFSAAITVVLVATLVGYVLGYIFATIWNWLHRV</sequence>
<keyword evidence="1" id="KW-0472">Membrane</keyword>
<proteinExistence type="predicted"/>
<reference evidence="2 3" key="1">
    <citation type="journal article" date="2016" name="Nat. Commun.">
        <title>Thousands of microbial genomes shed light on interconnected biogeochemical processes in an aquifer system.</title>
        <authorList>
            <person name="Anantharaman K."/>
            <person name="Brown C.T."/>
            <person name="Hug L.A."/>
            <person name="Sharon I."/>
            <person name="Castelle C.J."/>
            <person name="Probst A.J."/>
            <person name="Thomas B.C."/>
            <person name="Singh A."/>
            <person name="Wilkins M.J."/>
            <person name="Karaoz U."/>
            <person name="Brodie E.L."/>
            <person name="Williams K.H."/>
            <person name="Hubbard S.S."/>
            <person name="Banfield J.F."/>
        </authorList>
    </citation>
    <scope>NUCLEOTIDE SEQUENCE [LARGE SCALE GENOMIC DNA]</scope>
</reference>
<evidence type="ECO:0000313" key="3">
    <source>
        <dbReference type="Proteomes" id="UP000179014"/>
    </source>
</evidence>
<name>A0A1F6BWE9_9BACT</name>
<dbReference type="EMBL" id="MFKN01000013">
    <property type="protein sequence ID" value="OGG41092.1"/>
    <property type="molecule type" value="Genomic_DNA"/>
</dbReference>
<gene>
    <name evidence="2" type="ORF">A2118_01405</name>
</gene>
<dbReference type="AlphaFoldDB" id="A0A1F6BWE9"/>
<feature type="transmembrane region" description="Helical" evidence="1">
    <location>
        <begin position="57"/>
        <end position="85"/>
    </location>
</feature>
<accession>A0A1F6BWE9</accession>
<protein>
    <submittedName>
        <fullName evidence="2">Uncharacterized protein</fullName>
    </submittedName>
</protein>
<dbReference type="Proteomes" id="UP000179014">
    <property type="component" value="Unassembled WGS sequence"/>
</dbReference>
<keyword evidence="1" id="KW-1133">Transmembrane helix</keyword>
<evidence type="ECO:0000256" key="1">
    <source>
        <dbReference type="SAM" id="Phobius"/>
    </source>
</evidence>
<organism evidence="2 3">
    <name type="scientific">Candidatus Kaiserbacteria bacterium GWA2_50_9</name>
    <dbReference type="NCBI Taxonomy" id="1798474"/>
    <lineage>
        <taxon>Bacteria</taxon>
        <taxon>Candidatus Kaiseribacteriota</taxon>
    </lineage>
</organism>
<keyword evidence="1" id="KW-0812">Transmembrane</keyword>